<feature type="compositionally biased region" description="Basic and acidic residues" evidence="1">
    <location>
        <begin position="376"/>
        <end position="390"/>
    </location>
</feature>
<evidence type="ECO:0000313" key="3">
    <source>
        <dbReference type="Proteomes" id="UP000077266"/>
    </source>
</evidence>
<gene>
    <name evidence="2" type="ORF">EXIGLDRAFT_831207</name>
</gene>
<reference evidence="2 3" key="1">
    <citation type="journal article" date="2016" name="Mol. Biol. Evol.">
        <title>Comparative Genomics of Early-Diverging Mushroom-Forming Fungi Provides Insights into the Origins of Lignocellulose Decay Capabilities.</title>
        <authorList>
            <person name="Nagy L.G."/>
            <person name="Riley R."/>
            <person name="Tritt A."/>
            <person name="Adam C."/>
            <person name="Daum C."/>
            <person name="Floudas D."/>
            <person name="Sun H."/>
            <person name="Yadav J.S."/>
            <person name="Pangilinan J."/>
            <person name="Larsson K.H."/>
            <person name="Matsuura K."/>
            <person name="Barry K."/>
            <person name="Labutti K."/>
            <person name="Kuo R."/>
            <person name="Ohm R.A."/>
            <person name="Bhattacharya S.S."/>
            <person name="Shirouzu T."/>
            <person name="Yoshinaga Y."/>
            <person name="Martin F.M."/>
            <person name="Grigoriev I.V."/>
            <person name="Hibbett D.S."/>
        </authorList>
    </citation>
    <scope>NUCLEOTIDE SEQUENCE [LARGE SCALE GENOMIC DNA]</scope>
    <source>
        <strain evidence="2 3">HHB12029</strain>
    </source>
</reference>
<sequence>MADSAQNIFAFTRALEEANRAYQLVNTYRSQQAQRGSLKRDVSFLKNDDVFPITTHITSSGVTQLRPLAPYPARGSVFRDPIDHMDDFALPLPTVDLTQYPFTFAIPGAPTMRMPVPPGRATSSMRARSPPTTPFVKRPRFNTPPPSDNPPSPSPSLAVHADAMLDFSSTPASARISDSGSVGPREETDVSNMRVTRSGQSFAAPRGGSTRPSVPRTPSNPSSQSIAASFGSSVQTQPTTPLPVALPALPSGLPTPTPGLPDTRRAKHACFLQCGKSLGNVFKPGARKRGDRYGTHMFGGLDKQKNPPCSTALKMECTKDDETDEIANVAVVGTFLLLKEPALAPRFEYPQICGRLRAALVTWYAALLAEAAQTRLESEHDGTEQEKEAPEDSDDWLTDRDAEFDEELDDEDQMYE</sequence>
<proteinExistence type="predicted"/>
<dbReference type="EMBL" id="KV425906">
    <property type="protein sequence ID" value="KZV99832.1"/>
    <property type="molecule type" value="Genomic_DNA"/>
</dbReference>
<organism evidence="2 3">
    <name type="scientific">Exidia glandulosa HHB12029</name>
    <dbReference type="NCBI Taxonomy" id="1314781"/>
    <lineage>
        <taxon>Eukaryota</taxon>
        <taxon>Fungi</taxon>
        <taxon>Dikarya</taxon>
        <taxon>Basidiomycota</taxon>
        <taxon>Agaricomycotina</taxon>
        <taxon>Agaricomycetes</taxon>
        <taxon>Auriculariales</taxon>
        <taxon>Exidiaceae</taxon>
        <taxon>Exidia</taxon>
    </lineage>
</organism>
<feature type="compositionally biased region" description="Polar residues" evidence="1">
    <location>
        <begin position="171"/>
        <end position="180"/>
    </location>
</feature>
<keyword evidence="3" id="KW-1185">Reference proteome</keyword>
<feature type="compositionally biased region" description="Polar residues" evidence="1">
    <location>
        <begin position="210"/>
        <end position="221"/>
    </location>
</feature>
<feature type="compositionally biased region" description="Pro residues" evidence="1">
    <location>
        <begin position="142"/>
        <end position="154"/>
    </location>
</feature>
<feature type="region of interest" description="Disordered" evidence="1">
    <location>
        <begin position="171"/>
        <end position="262"/>
    </location>
</feature>
<dbReference type="AlphaFoldDB" id="A0A165MVQ4"/>
<feature type="compositionally biased region" description="Polar residues" evidence="1">
    <location>
        <begin position="190"/>
        <end position="201"/>
    </location>
</feature>
<feature type="region of interest" description="Disordered" evidence="1">
    <location>
        <begin position="375"/>
        <end position="416"/>
    </location>
</feature>
<feature type="region of interest" description="Disordered" evidence="1">
    <location>
        <begin position="108"/>
        <end position="158"/>
    </location>
</feature>
<dbReference type="Proteomes" id="UP000077266">
    <property type="component" value="Unassembled WGS sequence"/>
</dbReference>
<evidence type="ECO:0000256" key="1">
    <source>
        <dbReference type="SAM" id="MobiDB-lite"/>
    </source>
</evidence>
<feature type="compositionally biased region" description="Low complexity" evidence="1">
    <location>
        <begin position="222"/>
        <end position="252"/>
    </location>
</feature>
<name>A0A165MVQ4_EXIGL</name>
<feature type="compositionally biased region" description="Acidic residues" evidence="1">
    <location>
        <begin position="391"/>
        <end position="416"/>
    </location>
</feature>
<evidence type="ECO:0000313" key="2">
    <source>
        <dbReference type="EMBL" id="KZV99832.1"/>
    </source>
</evidence>
<protein>
    <submittedName>
        <fullName evidence="2">Uncharacterized protein</fullName>
    </submittedName>
</protein>
<dbReference type="InParanoid" id="A0A165MVQ4"/>
<accession>A0A165MVQ4</accession>